<protein>
    <submittedName>
        <fullName evidence="1">Alpha-L-rhamnosidase-like protein</fullName>
    </submittedName>
</protein>
<dbReference type="SUPFAM" id="SSF49785">
    <property type="entry name" value="Galactose-binding domain-like"/>
    <property type="match status" value="1"/>
</dbReference>
<reference evidence="1 2" key="1">
    <citation type="submission" date="2018-10" db="EMBL/GenBank/DDBJ databases">
        <title>Sequencing the genomes of 1000 actinobacteria strains.</title>
        <authorList>
            <person name="Klenk H.-P."/>
        </authorList>
    </citation>
    <scope>NUCLEOTIDE SEQUENCE [LARGE SCALE GENOMIC DNA]</scope>
    <source>
        <strain evidence="1 2">DSM 17894</strain>
    </source>
</reference>
<dbReference type="Pfam" id="PF17132">
    <property type="entry name" value="Glyco_hydro_106"/>
    <property type="match status" value="3"/>
</dbReference>
<evidence type="ECO:0000313" key="1">
    <source>
        <dbReference type="EMBL" id="RKR74430.1"/>
    </source>
</evidence>
<dbReference type="RefSeq" id="WP_121369176.1">
    <property type="nucleotide sequence ID" value="NZ_RBKS01000001.1"/>
</dbReference>
<proteinExistence type="predicted"/>
<dbReference type="AlphaFoldDB" id="A0A495IFK1"/>
<dbReference type="PANTHER" id="PTHR36848:SF2">
    <property type="entry name" value="SECRETED PROTEIN"/>
    <property type="match status" value="1"/>
</dbReference>
<gene>
    <name evidence="1" type="ORF">C8E83_1542</name>
</gene>
<keyword evidence="2" id="KW-1185">Reference proteome</keyword>
<dbReference type="OrthoDB" id="9761519at2"/>
<dbReference type="Proteomes" id="UP000280008">
    <property type="component" value="Unassembled WGS sequence"/>
</dbReference>
<comment type="caution">
    <text evidence="1">The sequence shown here is derived from an EMBL/GenBank/DDBJ whole genome shotgun (WGS) entry which is preliminary data.</text>
</comment>
<dbReference type="EMBL" id="RBKS01000001">
    <property type="protein sequence ID" value="RKR74430.1"/>
    <property type="molecule type" value="Genomic_DNA"/>
</dbReference>
<dbReference type="Gene3D" id="2.60.120.260">
    <property type="entry name" value="Galactose-binding domain-like"/>
    <property type="match status" value="1"/>
</dbReference>
<sequence length="890" mass="94272">MRLADVHRALTAPSDEAKPQMRWWWFGPDISAVDVDRQLAAMQAAGIGGVEVAFVYPLRPGSPDWLSDEVLAVLRHAAERAREIGLRFHVTLGSGWSFGGTHVTPDNAARQLVWERRAVPPGSRILRPVHPESDEHLVAAAIYDGDLADPVRGAAALVIAADQSVAVPDGRGPRVVLLGVTRPTGQVVKRAAAGADGPVLDHYSAAATRQHVEHVGGRILGAVPAGLIESFFCDSLEVYAANWTDALPEEFERRRGYSFDGLLHHLAESGGDPTRGGAELAAAAVAAAGSPGDAGDGDDDTAVAHRLRADFVRTLSELYEENFVAVCRGWCSDHGVPFRIQGYGEPPARVGSYRFADRYEGEGWGWKTLTATRWASSAAHVDGVNTVSCEAWTWTHSPSFRATPLDLRGEAHEHFLSGVNELLGHGWPHSPGSATDDGAGASDAGLGWFFYAAGALDDRNPWWPAMPALMGSLQRLGDVLREGRPQRDVLLLVSNDETAQTLQRAADGSQHLDLYKATRAALPDGLVAALREAGRDFDLVDDTMLDRVTPSTGQVVVVAGSATLSSAERTWLSLVSAEGGHVFAVESPGAPGTSVAVDGLVAAVDAVLPRRSGAAVAPDAPGALDLGVVRRDGDTTDVAVLINTGPHTVPFTWESRTARSRTEFWSPDTGAQVPAGAPGVLAPYEAVVVVETDEPEGVTDPAPASRLVEVALEGPWTVAFDDASPSPVTLPHRWEDTRPSYSGSAVYETSVVLADDQVAGAASLSLGPSAAWAPERRTEAETLRSQSYRAHVDPPVGEVAVMHVNGVLAGVAWAPPYAVPVSGLLRAGSNEVRIEVFNTLANRLAGDPAPAALEAAVESSYGRRFHFQDLERAAVDLRSGLFGPVTLRLG</sequence>
<accession>A0A495IFK1</accession>
<dbReference type="InterPro" id="IPR053161">
    <property type="entry name" value="Ulvan_degrading_GH"/>
</dbReference>
<evidence type="ECO:0000313" key="2">
    <source>
        <dbReference type="Proteomes" id="UP000280008"/>
    </source>
</evidence>
<name>A0A495IFK1_9MICO</name>
<dbReference type="InterPro" id="IPR008979">
    <property type="entry name" value="Galactose-bd-like_sf"/>
</dbReference>
<dbReference type="PANTHER" id="PTHR36848">
    <property type="entry name" value="DNA-BINDING PROTEIN (PUTATIVE SECRETED PROTEIN)-RELATED"/>
    <property type="match status" value="1"/>
</dbReference>
<organism evidence="1 2">
    <name type="scientific">Frondihabitans australicus</name>
    <dbReference type="NCBI Taxonomy" id="386892"/>
    <lineage>
        <taxon>Bacteria</taxon>
        <taxon>Bacillati</taxon>
        <taxon>Actinomycetota</taxon>
        <taxon>Actinomycetes</taxon>
        <taxon>Micrococcales</taxon>
        <taxon>Microbacteriaceae</taxon>
        <taxon>Frondihabitans</taxon>
    </lineage>
</organism>